<evidence type="ECO:0000313" key="1">
    <source>
        <dbReference type="EMBL" id="OWZ01499.1"/>
    </source>
</evidence>
<proteinExistence type="predicted"/>
<name>A0A225V955_9STRA</name>
<reference evidence="2" key="1">
    <citation type="submission" date="2017-03" db="EMBL/GenBank/DDBJ databases">
        <title>Phytopthora megakarya and P. palmivora, two closely related causual agents of cacao black pod achieved similar genome size and gene model numbers by different mechanisms.</title>
        <authorList>
            <person name="Ali S."/>
            <person name="Shao J."/>
            <person name="Larry D.J."/>
            <person name="Kronmiller B."/>
            <person name="Shen D."/>
            <person name="Strem M.D."/>
            <person name="Melnick R.L."/>
            <person name="Guiltinan M.J."/>
            <person name="Tyler B.M."/>
            <person name="Meinhardt L.W."/>
            <person name="Bailey B.A."/>
        </authorList>
    </citation>
    <scope>NUCLEOTIDE SEQUENCE [LARGE SCALE GENOMIC DNA]</scope>
    <source>
        <strain evidence="2">zdho120</strain>
    </source>
</reference>
<protein>
    <submittedName>
        <fullName evidence="1">Uncharacterized protein</fullName>
    </submittedName>
</protein>
<accession>A0A225V955</accession>
<organism evidence="1 2">
    <name type="scientific">Phytophthora megakarya</name>
    <dbReference type="NCBI Taxonomy" id="4795"/>
    <lineage>
        <taxon>Eukaryota</taxon>
        <taxon>Sar</taxon>
        <taxon>Stramenopiles</taxon>
        <taxon>Oomycota</taxon>
        <taxon>Peronosporomycetes</taxon>
        <taxon>Peronosporales</taxon>
        <taxon>Peronosporaceae</taxon>
        <taxon>Phytophthora</taxon>
    </lineage>
</organism>
<gene>
    <name evidence="1" type="ORF">PHMEG_00027091</name>
</gene>
<dbReference type="AlphaFoldDB" id="A0A225V955"/>
<evidence type="ECO:0000313" key="2">
    <source>
        <dbReference type="Proteomes" id="UP000198211"/>
    </source>
</evidence>
<dbReference type="EMBL" id="NBNE01006799">
    <property type="protein sequence ID" value="OWZ01499.1"/>
    <property type="molecule type" value="Genomic_DNA"/>
</dbReference>
<dbReference type="Proteomes" id="UP000198211">
    <property type="component" value="Unassembled WGS sequence"/>
</dbReference>
<comment type="caution">
    <text evidence="1">The sequence shown here is derived from an EMBL/GenBank/DDBJ whole genome shotgun (WGS) entry which is preliminary data.</text>
</comment>
<sequence>MKLRVQMETPGIFLLTPPRGTRPFTIRHFRQLRRWCASIFACVPLKVWTTELAPIQPRNFPPMIHKYLWHTTSGGDVIATDADQLQLPVFKLVQDGSGWAWTLEEWNHDKIYEPDMKSLRFEQKLAGLAFHPTPYLHPTPWRVSIATKAVNICKSIRKQRSTRLRRCKNFDSAGTR</sequence>
<keyword evidence="2" id="KW-1185">Reference proteome</keyword>